<reference evidence="2" key="1">
    <citation type="journal article" date="2015" name="Genome Announc.">
        <title>Draft Genome Sequence of an Anaerobic Ammonium-Oxidizing Bacterium, "Candidatus Brocadia sinica".</title>
        <authorList>
            <person name="Oshiki M."/>
            <person name="Shinyako-Hata K."/>
            <person name="Satoh H."/>
            <person name="Okabe S."/>
        </authorList>
    </citation>
    <scope>NUCLEOTIDE SEQUENCE [LARGE SCALE GENOMIC DNA]</scope>
    <source>
        <strain evidence="2">JPN1</strain>
    </source>
</reference>
<protein>
    <recommendedName>
        <fullName evidence="3">MarR family transcriptional regulator</fullName>
    </recommendedName>
</protein>
<dbReference type="Proteomes" id="UP000032309">
    <property type="component" value="Unassembled WGS sequence"/>
</dbReference>
<gene>
    <name evidence="1" type="ORF">BROSI_A2334</name>
</gene>
<name>A0ABQ0JYF9_9BACT</name>
<sequence length="503" mass="59666">MKLLTETHSEHIRGILSCFDRIVIQGSLHPLCYAQGMTSFLNKREIRIFDFKQFAQPFRDTLIQNAQQIARENNLEIEYIRKKNFRKEDRIAEIIKKRGNHPGLVHIFSAPELCTAYEPWHDKEAKRSFLRPGTGKCLHYYFYFIHDVLGLCYVRVPTWIPFRLQIYFNGHNYLATHLRKRKINYQLLDNTFVDIDNFEKAQEIANQFDVERLHQILDDLAKKYCPVIDTLQLNYHWTIMQLEYATDIVFFQKEYLQDMYDTLTRTAIHTVKPEHIATFLGKKLHGNYQDEMGNRFDTRIQGTRIKHTMGDSSLKMYDKFGTILRIETTTNNVSSFEHYREVVHRDGTREMKVAHVKKGIYSLSSLSEVFRLVNHRYLEFISTIDDKRVGILNLNRISKNVVEKNHTYKGFNFFSDYDNRIFLTIARGEYNLRGFRNKDLRTRLRENTTHTICRVLKRLRLHGLIKKITHSYRYYLTTLGRQVIATGLKLKELFIIPQLATQG</sequence>
<keyword evidence="2" id="KW-1185">Reference proteome</keyword>
<comment type="caution">
    <text evidence="1">The sequence shown here is derived from an EMBL/GenBank/DDBJ whole genome shotgun (WGS) entry which is preliminary data.</text>
</comment>
<dbReference type="InterPro" id="IPR036390">
    <property type="entry name" value="WH_DNA-bd_sf"/>
</dbReference>
<dbReference type="EMBL" id="BAFN01000001">
    <property type="protein sequence ID" value="GAN33800.1"/>
    <property type="molecule type" value="Genomic_DNA"/>
</dbReference>
<dbReference type="SUPFAM" id="SSF46785">
    <property type="entry name" value="Winged helix' DNA-binding domain"/>
    <property type="match status" value="1"/>
</dbReference>
<evidence type="ECO:0000313" key="2">
    <source>
        <dbReference type="Proteomes" id="UP000032309"/>
    </source>
</evidence>
<proteinExistence type="predicted"/>
<accession>A0ABQ0JYF9</accession>
<dbReference type="RefSeq" id="WP_052563881.1">
    <property type="nucleotide sequence ID" value="NZ_BAFN01000001.1"/>
</dbReference>
<evidence type="ECO:0000313" key="1">
    <source>
        <dbReference type="EMBL" id="GAN33800.1"/>
    </source>
</evidence>
<evidence type="ECO:0008006" key="3">
    <source>
        <dbReference type="Google" id="ProtNLM"/>
    </source>
</evidence>
<organism evidence="1 2">
    <name type="scientific">Candidatus Brocadia sinica JPN1</name>
    <dbReference type="NCBI Taxonomy" id="1197129"/>
    <lineage>
        <taxon>Bacteria</taxon>
        <taxon>Pseudomonadati</taxon>
        <taxon>Planctomycetota</taxon>
        <taxon>Candidatus Brocadiia</taxon>
        <taxon>Candidatus Brocadiales</taxon>
        <taxon>Candidatus Brocadiaceae</taxon>
        <taxon>Candidatus Brocadia</taxon>
    </lineage>
</organism>